<dbReference type="EMBL" id="PGVA01000008">
    <property type="protein sequence ID" value="PLR85058.1"/>
    <property type="molecule type" value="Genomic_DNA"/>
</dbReference>
<comment type="caution">
    <text evidence="5">The sequence shown here is derived from an EMBL/GenBank/DDBJ whole genome shotgun (WGS) entry which is preliminary data.</text>
</comment>
<comment type="similarity">
    <text evidence="1">Belongs to the glycosyltransferase group 1 family. Glycosyltransferase 4 subfamily.</text>
</comment>
<dbReference type="OrthoDB" id="9768685at2"/>
<dbReference type="EMBL" id="PGVD01000001">
    <property type="protein sequence ID" value="PLS00944.1"/>
    <property type="molecule type" value="Genomic_DNA"/>
</dbReference>
<dbReference type="GO" id="GO:0016757">
    <property type="term" value="F:glycosyltransferase activity"/>
    <property type="evidence" value="ECO:0007669"/>
    <property type="project" value="InterPro"/>
</dbReference>
<gene>
    <name evidence="5" type="ORF">CU635_04570</name>
    <name evidence="6" type="ORF">CVD25_00415</name>
</gene>
<dbReference type="SUPFAM" id="SSF53756">
    <property type="entry name" value="UDP-Glycosyltransferase/glycogen phosphorylase"/>
    <property type="match status" value="1"/>
</dbReference>
<evidence type="ECO:0000256" key="1">
    <source>
        <dbReference type="ARBA" id="ARBA00009481"/>
    </source>
</evidence>
<sequence>MKVLQINTYYEHGSTGRLVEQLLKKQKESGIEGYVMYGRSIGEEQLNENVIKINSKTGFLAHKYKYHLLGRNGFYSKNETKRAVEIIDEINPDIVHLHNIHGYYINIEILFKYLHKKNIPVVWTFHDCWPFTGHCNHFHSIGCEKWKTGCFSCPLKTKGPRSIIFDRSKESYEAKRKLFSSIKNMRIVTVSNWLNELVKESFLQGISSNVIYNWINRSVFNEDKTDETFKIKHNIENKFVILGVAPAWTTRKGISDFLELAKIISEDEIIVLVGSTLENKLFGEKPVKNLPKNIISIPPTKNASELALIYKSADVFINPSREETFGLTTAEALSCGTPAIVYDTTACPEVVGIDETSGYIAKPFDVQDLYSKVKLVKTHGKLHFSRNAISRVNKLFNKEKNLSEYLNIYTELVKNKG</sequence>
<reference evidence="6 8" key="2">
    <citation type="submission" date="2017-12" db="EMBL/GenBank/DDBJ databases">
        <title>Comparative Functional Genomics of Dry Heat Resistant strains isolated from the Viking Spacecraft.</title>
        <authorList>
            <person name="Seuylemezian A."/>
            <person name="Cooper K."/>
            <person name="Vaishampayan P."/>
        </authorList>
    </citation>
    <scope>NUCLEOTIDE SEQUENCE [LARGE SCALE GENOMIC DNA]</scope>
    <source>
        <strain evidence="6 8">ATCC 29669</strain>
    </source>
</reference>
<keyword evidence="2 5" id="KW-0808">Transferase</keyword>
<dbReference type="PANTHER" id="PTHR46401:SF2">
    <property type="entry name" value="GLYCOSYLTRANSFERASE WBBK-RELATED"/>
    <property type="match status" value="1"/>
</dbReference>
<dbReference type="AlphaFoldDB" id="A0A2N5GQA2"/>
<evidence type="ECO:0000313" key="7">
    <source>
        <dbReference type="Proteomes" id="UP000234951"/>
    </source>
</evidence>
<keyword evidence="8" id="KW-1185">Reference proteome</keyword>
<accession>A0A2N5GQA2</accession>
<protein>
    <submittedName>
        <fullName evidence="5">Glycosyl transferase</fullName>
    </submittedName>
</protein>
<dbReference type="Gene3D" id="3.40.50.2000">
    <property type="entry name" value="Glycogen Phosphorylase B"/>
    <property type="match status" value="2"/>
</dbReference>
<dbReference type="InterPro" id="IPR028098">
    <property type="entry name" value="Glyco_trans_4-like_N"/>
</dbReference>
<dbReference type="Pfam" id="PF13439">
    <property type="entry name" value="Glyco_transf_4"/>
    <property type="match status" value="1"/>
</dbReference>
<name>A0A2N5GQA2_9BACI</name>
<evidence type="ECO:0000256" key="2">
    <source>
        <dbReference type="ARBA" id="ARBA00022679"/>
    </source>
</evidence>
<reference evidence="5 7" key="1">
    <citation type="submission" date="2017-11" db="EMBL/GenBank/DDBJ databases">
        <title>Comparitive Functional Genomics of Dry Heat Resistant strains isolated from the Viking Spacecraft.</title>
        <authorList>
            <person name="Seuylemezian A."/>
            <person name="Cooper K."/>
            <person name="Vaishampayan P."/>
        </authorList>
    </citation>
    <scope>NUCLEOTIDE SEQUENCE [LARGE SCALE GENOMIC DNA]</scope>
    <source>
        <strain evidence="5 7">M4.6</strain>
    </source>
</reference>
<feature type="domain" description="Glycosyl transferase family 1" evidence="3">
    <location>
        <begin position="227"/>
        <end position="380"/>
    </location>
</feature>
<evidence type="ECO:0000313" key="8">
    <source>
        <dbReference type="Proteomes" id="UP000235114"/>
    </source>
</evidence>
<dbReference type="RefSeq" id="WP_101576000.1">
    <property type="nucleotide sequence ID" value="NZ_PGVA01000008.1"/>
</dbReference>
<dbReference type="Proteomes" id="UP000234951">
    <property type="component" value="Unassembled WGS sequence"/>
</dbReference>
<evidence type="ECO:0000313" key="5">
    <source>
        <dbReference type="EMBL" id="PLR85058.1"/>
    </source>
</evidence>
<proteinExistence type="inferred from homology"/>
<dbReference type="Pfam" id="PF00534">
    <property type="entry name" value="Glycos_transf_1"/>
    <property type="match status" value="1"/>
</dbReference>
<evidence type="ECO:0000313" key="6">
    <source>
        <dbReference type="EMBL" id="PLS00944.1"/>
    </source>
</evidence>
<evidence type="ECO:0000259" key="4">
    <source>
        <dbReference type="Pfam" id="PF13439"/>
    </source>
</evidence>
<dbReference type="PANTHER" id="PTHR46401">
    <property type="entry name" value="GLYCOSYLTRANSFERASE WBBK-RELATED"/>
    <property type="match status" value="1"/>
</dbReference>
<organism evidence="5 7">
    <name type="scientific">Bacillus canaveralius</name>
    <dbReference type="NCBI Taxonomy" id="1403243"/>
    <lineage>
        <taxon>Bacteria</taxon>
        <taxon>Bacillati</taxon>
        <taxon>Bacillota</taxon>
        <taxon>Bacilli</taxon>
        <taxon>Bacillales</taxon>
        <taxon>Bacillaceae</taxon>
        <taxon>Bacillus</taxon>
    </lineage>
</organism>
<evidence type="ECO:0000259" key="3">
    <source>
        <dbReference type="Pfam" id="PF00534"/>
    </source>
</evidence>
<feature type="domain" description="Glycosyltransferase subfamily 4-like N-terminal" evidence="4">
    <location>
        <begin position="16"/>
        <end position="216"/>
    </location>
</feature>
<dbReference type="Proteomes" id="UP000235114">
    <property type="component" value="Unassembled WGS sequence"/>
</dbReference>
<dbReference type="InterPro" id="IPR001296">
    <property type="entry name" value="Glyco_trans_1"/>
</dbReference>